<name>A0A1M4UDF8_9BACT</name>
<reference evidence="2 3" key="1">
    <citation type="submission" date="2016-11" db="EMBL/GenBank/DDBJ databases">
        <authorList>
            <person name="Jaros S."/>
            <person name="Januszkiewicz K."/>
            <person name="Wedrychowicz H."/>
        </authorList>
    </citation>
    <scope>NUCLEOTIDE SEQUENCE [LARGE SCALE GENOMIC DNA]</scope>
    <source>
        <strain evidence="2 3">DSM 21986</strain>
    </source>
</reference>
<dbReference type="STRING" id="1194090.SAMN05443144_1024"/>
<keyword evidence="3" id="KW-1185">Reference proteome</keyword>
<organism evidence="2 3">
    <name type="scientific">Fodinibius roseus</name>
    <dbReference type="NCBI Taxonomy" id="1194090"/>
    <lineage>
        <taxon>Bacteria</taxon>
        <taxon>Pseudomonadati</taxon>
        <taxon>Balneolota</taxon>
        <taxon>Balneolia</taxon>
        <taxon>Balneolales</taxon>
        <taxon>Balneolaceae</taxon>
        <taxon>Fodinibius</taxon>
    </lineage>
</organism>
<dbReference type="PANTHER" id="PTHR30383:SF5">
    <property type="entry name" value="SGNH HYDROLASE-TYPE ESTERASE DOMAIN-CONTAINING PROTEIN"/>
    <property type="match status" value="1"/>
</dbReference>
<dbReference type="GO" id="GO:0004622">
    <property type="term" value="F:phosphatidylcholine lysophospholipase activity"/>
    <property type="evidence" value="ECO:0007669"/>
    <property type="project" value="TreeGrafter"/>
</dbReference>
<dbReference type="SUPFAM" id="SSF52266">
    <property type="entry name" value="SGNH hydrolase"/>
    <property type="match status" value="1"/>
</dbReference>
<evidence type="ECO:0000259" key="1">
    <source>
        <dbReference type="Pfam" id="PF13472"/>
    </source>
</evidence>
<evidence type="ECO:0000313" key="2">
    <source>
        <dbReference type="EMBL" id="SHE54812.1"/>
    </source>
</evidence>
<dbReference type="InterPro" id="IPR036514">
    <property type="entry name" value="SGNH_hydro_sf"/>
</dbReference>
<dbReference type="RefSeq" id="WP_073059162.1">
    <property type="nucleotide sequence ID" value="NZ_FQUS01000002.1"/>
</dbReference>
<dbReference type="OrthoDB" id="9794725at2"/>
<dbReference type="AlphaFoldDB" id="A0A1M4UDF8"/>
<feature type="domain" description="SGNH hydrolase-type esterase" evidence="1">
    <location>
        <begin position="93"/>
        <end position="283"/>
    </location>
</feature>
<dbReference type="PANTHER" id="PTHR30383">
    <property type="entry name" value="THIOESTERASE 1/PROTEASE 1/LYSOPHOSPHOLIPASE L1"/>
    <property type="match status" value="1"/>
</dbReference>
<dbReference type="Proteomes" id="UP000184041">
    <property type="component" value="Unassembled WGS sequence"/>
</dbReference>
<dbReference type="InterPro" id="IPR013830">
    <property type="entry name" value="SGNH_hydro"/>
</dbReference>
<evidence type="ECO:0000313" key="3">
    <source>
        <dbReference type="Proteomes" id="UP000184041"/>
    </source>
</evidence>
<dbReference type="Gene3D" id="3.40.50.1110">
    <property type="entry name" value="SGNH hydrolase"/>
    <property type="match status" value="1"/>
</dbReference>
<dbReference type="InterPro" id="IPR051532">
    <property type="entry name" value="Ester_Hydrolysis_Enzymes"/>
</dbReference>
<gene>
    <name evidence="2" type="ORF">SAMN05443144_1024</name>
</gene>
<proteinExistence type="predicted"/>
<sequence length="317" mass="35918">MSEDYKASEEEQEVLEKYLLQFLNLEKRYPLLPGIENEEAIAGLMGIEKDELLKLRGRFSANARQAAVEMLEDPEVAEWIEDLPFEEGDTIVALGDSITDDLQGWFHIFQHVLEIGLDQPDFTFINSGVSYDTSTDALKRLNRDVLDHQPDWVIVALGTFDAQRLHVAPDRPLVSLADYWENLNTIESAVSEVTDNPLIWMSPPPVIPEMLQQIRLFNFDLFEEDLSRIREILSGKKGYIVDPLGERMHEEEGDQEQEAGDESDLPAAWNYLSDGLHPSLSGHVNTVKELIRFLALARDPEEGSSFETPDDYKGGEA</sequence>
<accession>A0A1M4UDF8</accession>
<protein>
    <submittedName>
        <fullName evidence="2">Lysophospholipase L1</fullName>
    </submittedName>
</protein>
<dbReference type="Pfam" id="PF13472">
    <property type="entry name" value="Lipase_GDSL_2"/>
    <property type="match status" value="1"/>
</dbReference>
<dbReference type="EMBL" id="FQUS01000002">
    <property type="protein sequence ID" value="SHE54812.1"/>
    <property type="molecule type" value="Genomic_DNA"/>
</dbReference>